<organism evidence="1 2">
    <name type="scientific">Psophocarpus tetragonolobus</name>
    <name type="common">Winged bean</name>
    <name type="synonym">Dolichos tetragonolobus</name>
    <dbReference type="NCBI Taxonomy" id="3891"/>
    <lineage>
        <taxon>Eukaryota</taxon>
        <taxon>Viridiplantae</taxon>
        <taxon>Streptophyta</taxon>
        <taxon>Embryophyta</taxon>
        <taxon>Tracheophyta</taxon>
        <taxon>Spermatophyta</taxon>
        <taxon>Magnoliopsida</taxon>
        <taxon>eudicotyledons</taxon>
        <taxon>Gunneridae</taxon>
        <taxon>Pentapetalae</taxon>
        <taxon>rosids</taxon>
        <taxon>fabids</taxon>
        <taxon>Fabales</taxon>
        <taxon>Fabaceae</taxon>
        <taxon>Papilionoideae</taxon>
        <taxon>50 kb inversion clade</taxon>
        <taxon>NPAAA clade</taxon>
        <taxon>indigoferoid/millettioid clade</taxon>
        <taxon>Phaseoleae</taxon>
        <taxon>Psophocarpus</taxon>
    </lineage>
</organism>
<evidence type="ECO:0000313" key="1">
    <source>
        <dbReference type="EMBL" id="KAK7388968.1"/>
    </source>
</evidence>
<dbReference type="AlphaFoldDB" id="A0AAN9S7D4"/>
<comment type="caution">
    <text evidence="1">The sequence shown here is derived from an EMBL/GenBank/DDBJ whole genome shotgun (WGS) entry which is preliminary data.</text>
</comment>
<dbReference type="EMBL" id="JAYMYS010000006">
    <property type="protein sequence ID" value="KAK7388968.1"/>
    <property type="molecule type" value="Genomic_DNA"/>
</dbReference>
<proteinExistence type="predicted"/>
<keyword evidence="2" id="KW-1185">Reference proteome</keyword>
<evidence type="ECO:0000313" key="2">
    <source>
        <dbReference type="Proteomes" id="UP001386955"/>
    </source>
</evidence>
<sequence length="146" mass="16559">MIGTTMKLGMQLGRKYVSKQVTGIAIICFDDGGTRWFMVAVFCSGMLRAWRREDGCLTNMLNNNEWVWMNHHSLFVKSRIYPPTQSPTSLHSLVIHIAPLIFPKTTQHTQSERYSSLDEKLGSSQEFFAADGSVLSQKGHCRRPHA</sequence>
<dbReference type="Proteomes" id="UP001386955">
    <property type="component" value="Unassembled WGS sequence"/>
</dbReference>
<gene>
    <name evidence="1" type="ORF">VNO78_23799</name>
</gene>
<name>A0AAN9S7D4_PSOTE</name>
<accession>A0AAN9S7D4</accession>
<protein>
    <submittedName>
        <fullName evidence="1">Uncharacterized protein</fullName>
    </submittedName>
</protein>
<reference evidence="1 2" key="1">
    <citation type="submission" date="2024-01" db="EMBL/GenBank/DDBJ databases">
        <title>The genomes of 5 underutilized Papilionoideae crops provide insights into root nodulation and disease resistanc.</title>
        <authorList>
            <person name="Jiang F."/>
        </authorList>
    </citation>
    <scope>NUCLEOTIDE SEQUENCE [LARGE SCALE GENOMIC DNA]</scope>
    <source>
        <strain evidence="1">DUOXIRENSHENG_FW03</strain>
        <tissue evidence="1">Leaves</tissue>
    </source>
</reference>